<keyword evidence="1" id="KW-0805">Transcription regulation</keyword>
<evidence type="ECO:0000313" key="5">
    <source>
        <dbReference type="EMBL" id="MBB6675480.1"/>
    </source>
</evidence>
<dbReference type="InterPro" id="IPR000835">
    <property type="entry name" value="HTH_MarR-typ"/>
</dbReference>
<feature type="domain" description="HTH marR-type" evidence="4">
    <location>
        <begin position="1"/>
        <end position="138"/>
    </location>
</feature>
<dbReference type="PANTHER" id="PTHR33164">
    <property type="entry name" value="TRANSCRIPTIONAL REGULATOR, MARR FAMILY"/>
    <property type="match status" value="1"/>
</dbReference>
<dbReference type="RefSeq" id="WP_185673332.1">
    <property type="nucleotide sequence ID" value="NZ_JACJVP010000077.1"/>
</dbReference>
<evidence type="ECO:0000256" key="3">
    <source>
        <dbReference type="ARBA" id="ARBA00023163"/>
    </source>
</evidence>
<keyword evidence="6" id="KW-1185">Reference proteome</keyword>
<accession>A0A7X0S043</accession>
<dbReference type="InterPro" id="IPR023187">
    <property type="entry name" value="Tscrpt_reg_MarR-type_CS"/>
</dbReference>
<gene>
    <name evidence="5" type="ORF">H7C19_32955</name>
</gene>
<dbReference type="GO" id="GO:0003700">
    <property type="term" value="F:DNA-binding transcription factor activity"/>
    <property type="evidence" value="ECO:0007669"/>
    <property type="project" value="InterPro"/>
</dbReference>
<reference evidence="5 6" key="1">
    <citation type="submission" date="2020-08" db="EMBL/GenBank/DDBJ databases">
        <title>Cohnella phylogeny.</title>
        <authorList>
            <person name="Dunlap C."/>
        </authorList>
    </citation>
    <scope>NUCLEOTIDE SEQUENCE [LARGE SCALE GENOMIC DNA]</scope>
    <source>
        <strain evidence="5 6">DSM 28246</strain>
    </source>
</reference>
<dbReference type="Proteomes" id="UP000547209">
    <property type="component" value="Unassembled WGS sequence"/>
</dbReference>
<dbReference type="PANTHER" id="PTHR33164:SF102">
    <property type="entry name" value="TRANSCRIPTIONAL REGULATORY PROTEIN"/>
    <property type="match status" value="1"/>
</dbReference>
<protein>
    <submittedName>
        <fullName evidence="5">MarR family transcriptional regulator</fullName>
    </submittedName>
</protein>
<dbReference type="SMART" id="SM00347">
    <property type="entry name" value="HTH_MARR"/>
    <property type="match status" value="1"/>
</dbReference>
<sequence length="150" mass="17291">MEEQQRILAIFTSFREVNQAFYHSMSKSAYNQGITPIQFLVMKALAEQPQMGLSELSECLHTGKSTMSGVVDRLVRAGFVLRERPENDRRAIALRLTPKGEELWKRTNTMRVNRLAPILELSDEDQAHLLRIHGQIVDILQRVREESNDE</sequence>
<name>A0A7X0S043_9BACL</name>
<evidence type="ECO:0000256" key="2">
    <source>
        <dbReference type="ARBA" id="ARBA00023125"/>
    </source>
</evidence>
<dbReference type="PROSITE" id="PS50995">
    <property type="entry name" value="HTH_MARR_2"/>
    <property type="match status" value="1"/>
</dbReference>
<evidence type="ECO:0000259" key="4">
    <source>
        <dbReference type="PROSITE" id="PS50995"/>
    </source>
</evidence>
<dbReference type="Gene3D" id="1.10.10.10">
    <property type="entry name" value="Winged helix-like DNA-binding domain superfamily/Winged helix DNA-binding domain"/>
    <property type="match status" value="1"/>
</dbReference>
<keyword evidence="2" id="KW-0238">DNA-binding</keyword>
<dbReference type="GO" id="GO:0003677">
    <property type="term" value="F:DNA binding"/>
    <property type="evidence" value="ECO:0007669"/>
    <property type="project" value="UniProtKB-KW"/>
</dbReference>
<dbReference type="InterPro" id="IPR036388">
    <property type="entry name" value="WH-like_DNA-bd_sf"/>
</dbReference>
<evidence type="ECO:0000313" key="6">
    <source>
        <dbReference type="Proteomes" id="UP000547209"/>
    </source>
</evidence>
<proteinExistence type="predicted"/>
<dbReference type="InterPro" id="IPR039422">
    <property type="entry name" value="MarR/SlyA-like"/>
</dbReference>
<dbReference type="GO" id="GO:0006950">
    <property type="term" value="P:response to stress"/>
    <property type="evidence" value="ECO:0007669"/>
    <property type="project" value="TreeGrafter"/>
</dbReference>
<dbReference type="EMBL" id="JACJVP010000077">
    <property type="protein sequence ID" value="MBB6675480.1"/>
    <property type="molecule type" value="Genomic_DNA"/>
</dbReference>
<dbReference type="PROSITE" id="PS01117">
    <property type="entry name" value="HTH_MARR_1"/>
    <property type="match status" value="1"/>
</dbReference>
<dbReference type="Pfam" id="PF01047">
    <property type="entry name" value="MarR"/>
    <property type="match status" value="1"/>
</dbReference>
<organism evidence="5 6">
    <name type="scientific">Cohnella nanjingensis</name>
    <dbReference type="NCBI Taxonomy" id="1387779"/>
    <lineage>
        <taxon>Bacteria</taxon>
        <taxon>Bacillati</taxon>
        <taxon>Bacillota</taxon>
        <taxon>Bacilli</taxon>
        <taxon>Bacillales</taxon>
        <taxon>Paenibacillaceae</taxon>
        <taxon>Cohnella</taxon>
    </lineage>
</organism>
<dbReference type="AlphaFoldDB" id="A0A7X0S043"/>
<comment type="caution">
    <text evidence="5">The sequence shown here is derived from an EMBL/GenBank/DDBJ whole genome shotgun (WGS) entry which is preliminary data.</text>
</comment>
<dbReference type="PRINTS" id="PR00598">
    <property type="entry name" value="HTHMARR"/>
</dbReference>
<dbReference type="InterPro" id="IPR036390">
    <property type="entry name" value="WH_DNA-bd_sf"/>
</dbReference>
<evidence type="ECO:0000256" key="1">
    <source>
        <dbReference type="ARBA" id="ARBA00023015"/>
    </source>
</evidence>
<keyword evidence="3" id="KW-0804">Transcription</keyword>
<dbReference type="SUPFAM" id="SSF46785">
    <property type="entry name" value="Winged helix' DNA-binding domain"/>
    <property type="match status" value="1"/>
</dbReference>